<evidence type="ECO:0000313" key="3">
    <source>
        <dbReference type="EMBL" id="EHK19960.1"/>
    </source>
</evidence>
<dbReference type="OMA" id="ICTPHED"/>
<feature type="chain" id="PRO_5003523999" evidence="2">
    <location>
        <begin position="20"/>
        <end position="226"/>
    </location>
</feature>
<dbReference type="OrthoDB" id="5362269at2759"/>
<organism evidence="3 4">
    <name type="scientific">Hypocrea virens (strain Gv29-8 / FGSC 10586)</name>
    <name type="common">Gliocladium virens</name>
    <name type="synonym">Trichoderma virens</name>
    <dbReference type="NCBI Taxonomy" id="413071"/>
    <lineage>
        <taxon>Eukaryota</taxon>
        <taxon>Fungi</taxon>
        <taxon>Dikarya</taxon>
        <taxon>Ascomycota</taxon>
        <taxon>Pezizomycotina</taxon>
        <taxon>Sordariomycetes</taxon>
        <taxon>Hypocreomycetidae</taxon>
        <taxon>Hypocreales</taxon>
        <taxon>Hypocreaceae</taxon>
        <taxon>Trichoderma</taxon>
    </lineage>
</organism>
<dbReference type="eggNOG" id="ENOG502SKTI">
    <property type="taxonomic scope" value="Eukaryota"/>
</dbReference>
<dbReference type="RefSeq" id="XP_013954153.1">
    <property type="nucleotide sequence ID" value="XM_014098678.1"/>
</dbReference>
<name>G9N0S2_HYPVG</name>
<proteinExistence type="predicted"/>
<evidence type="ECO:0000256" key="2">
    <source>
        <dbReference type="SAM" id="SignalP"/>
    </source>
</evidence>
<comment type="caution">
    <text evidence="3">The sequence shown here is derived from an EMBL/GenBank/DDBJ whole genome shotgun (WGS) entry which is preliminary data.</text>
</comment>
<dbReference type="GeneID" id="25797037"/>
<accession>G9N0S2</accession>
<reference evidence="3 4" key="1">
    <citation type="journal article" date="2011" name="Genome Biol.">
        <title>Comparative genome sequence analysis underscores mycoparasitism as the ancestral life style of Trichoderma.</title>
        <authorList>
            <person name="Kubicek C.P."/>
            <person name="Herrera-Estrella A."/>
            <person name="Seidl-Seiboth V."/>
            <person name="Martinez D.A."/>
            <person name="Druzhinina I.S."/>
            <person name="Thon M."/>
            <person name="Zeilinger S."/>
            <person name="Casas-Flores S."/>
            <person name="Horwitz B.A."/>
            <person name="Mukherjee P.K."/>
            <person name="Mukherjee M."/>
            <person name="Kredics L."/>
            <person name="Alcaraz L.D."/>
            <person name="Aerts A."/>
            <person name="Antal Z."/>
            <person name="Atanasova L."/>
            <person name="Cervantes-Badillo M.G."/>
            <person name="Challacombe J."/>
            <person name="Chertkov O."/>
            <person name="McCluskey K."/>
            <person name="Coulpier F."/>
            <person name="Deshpande N."/>
            <person name="von Doehren H."/>
            <person name="Ebbole D.J."/>
            <person name="Esquivel-Naranjo E.U."/>
            <person name="Fekete E."/>
            <person name="Flipphi M."/>
            <person name="Glaser F."/>
            <person name="Gomez-Rodriguez E.Y."/>
            <person name="Gruber S."/>
            <person name="Han C."/>
            <person name="Henrissat B."/>
            <person name="Hermosa R."/>
            <person name="Hernandez-Onate M."/>
            <person name="Karaffa L."/>
            <person name="Kosti I."/>
            <person name="Le Crom S."/>
            <person name="Lindquist E."/>
            <person name="Lucas S."/>
            <person name="Luebeck M."/>
            <person name="Luebeck P.S."/>
            <person name="Margeot A."/>
            <person name="Metz B."/>
            <person name="Misra M."/>
            <person name="Nevalainen H."/>
            <person name="Omann M."/>
            <person name="Packer N."/>
            <person name="Perrone G."/>
            <person name="Uresti-Rivera E.E."/>
            <person name="Salamov A."/>
            <person name="Schmoll M."/>
            <person name="Seiboth B."/>
            <person name="Shapiro H."/>
            <person name="Sukno S."/>
            <person name="Tamayo-Ramos J.A."/>
            <person name="Tisch D."/>
            <person name="Wiest A."/>
            <person name="Wilkinson H.H."/>
            <person name="Zhang M."/>
            <person name="Coutinho P.M."/>
            <person name="Kenerley C.M."/>
            <person name="Monte E."/>
            <person name="Baker S.E."/>
            <person name="Grigoriev I.V."/>
        </authorList>
    </citation>
    <scope>NUCLEOTIDE SEQUENCE [LARGE SCALE GENOMIC DNA]</scope>
    <source>
        <strain evidence="4">Gv29-8 / FGSC 10586</strain>
    </source>
</reference>
<sequence length="226" mass="23357">MHLSLAILIALSGMQPVAAQCTTSTQVMVGIDTTVTDLNAFQSSLNSAFPVSSGGDSDTTIFVHTSLYTYPGGSFYGYATADPEQLKSAGFHLVTMTQTTTSCPPTTTEETSASFSLPPSPTGSICTPHEDHWHCSPTNSVSEPSATCSPHFDHWHCPPGVPSPTYLPPLEATGTSSFDETTTGGPSGTSAATSAPSTVDTNAASKPMAMTLLGIVSLACLISNFV</sequence>
<feature type="signal peptide" evidence="2">
    <location>
        <begin position="1"/>
        <end position="19"/>
    </location>
</feature>
<dbReference type="VEuPathDB" id="FungiDB:TRIVIDRAFT_68086"/>
<feature type="compositionally biased region" description="Low complexity" evidence="1">
    <location>
        <begin position="101"/>
        <end position="112"/>
    </location>
</feature>
<dbReference type="EMBL" id="ABDF02000082">
    <property type="protein sequence ID" value="EHK19960.1"/>
    <property type="molecule type" value="Genomic_DNA"/>
</dbReference>
<dbReference type="InParanoid" id="G9N0S2"/>
<protein>
    <submittedName>
        <fullName evidence="3">Uncharacterized protein</fullName>
    </submittedName>
</protein>
<feature type="region of interest" description="Disordered" evidence="1">
    <location>
        <begin position="101"/>
        <end position="121"/>
    </location>
</feature>
<keyword evidence="2" id="KW-0732">Signal</keyword>
<keyword evidence="4" id="KW-1185">Reference proteome</keyword>
<feature type="compositionally biased region" description="Low complexity" evidence="1">
    <location>
        <begin position="181"/>
        <end position="198"/>
    </location>
</feature>
<dbReference type="Proteomes" id="UP000007115">
    <property type="component" value="Unassembled WGS sequence"/>
</dbReference>
<evidence type="ECO:0000256" key="1">
    <source>
        <dbReference type="SAM" id="MobiDB-lite"/>
    </source>
</evidence>
<dbReference type="STRING" id="413071.G9N0S2"/>
<evidence type="ECO:0000313" key="4">
    <source>
        <dbReference type="Proteomes" id="UP000007115"/>
    </source>
</evidence>
<gene>
    <name evidence="3" type="ORF">TRIVIDRAFT_68086</name>
</gene>
<dbReference type="AlphaFoldDB" id="G9N0S2"/>
<feature type="region of interest" description="Disordered" evidence="1">
    <location>
        <begin position="166"/>
        <end position="201"/>
    </location>
</feature>
<dbReference type="HOGENOM" id="CLU_1224921_0_0_1"/>